<dbReference type="PANTHER" id="PTHR34388">
    <property type="entry name" value="DNA POLYMERASE III SUBUNIT DELTA"/>
    <property type="match status" value="1"/>
</dbReference>
<keyword evidence="3" id="KW-0808">Transferase</keyword>
<evidence type="ECO:0000313" key="11">
    <source>
        <dbReference type="EMBL" id="PAK21433.1"/>
    </source>
</evidence>
<evidence type="ECO:0000256" key="7">
    <source>
        <dbReference type="ARBA" id="ARBA00034754"/>
    </source>
</evidence>
<feature type="domain" description="DNA polymerase III delta subunit-like C-terminal" evidence="10">
    <location>
        <begin position="194"/>
        <end position="310"/>
    </location>
</feature>
<sequence>MYNKNMIIFTGEDEFLVNEKVNKLLTEKFSQYNLTVHSLDIDLDYLFNEITQSDLFSEKKIFWLKSPTFLQSKIIKDADYSKLLTIIKYKQYPLIISAPFITSENKLHTYLKKNFKVENIKKLEGFELNKYIYDFAKANGIDLDHKMINHIVTVLPNEMQIIVNEISKLRFINKKITYEMIDDFFSSYAKDPGFSFVNSLSTNDKKEIFATFKKELTYNSEAVELVGKISNILITSIELDNAILSEGSFSKAVASLKLNEYRGKKIYEFLKFRGRKKIESLIKELDKVDFQIKNTKIAPEIILEAFVLKIFKDEHE</sequence>
<evidence type="ECO:0000256" key="5">
    <source>
        <dbReference type="ARBA" id="ARBA00022705"/>
    </source>
</evidence>
<comment type="catalytic activity">
    <reaction evidence="8">
        <text>DNA(n) + a 2'-deoxyribonucleoside 5'-triphosphate = DNA(n+1) + diphosphate</text>
        <dbReference type="Rhea" id="RHEA:22508"/>
        <dbReference type="Rhea" id="RHEA-COMP:17339"/>
        <dbReference type="Rhea" id="RHEA-COMP:17340"/>
        <dbReference type="ChEBI" id="CHEBI:33019"/>
        <dbReference type="ChEBI" id="CHEBI:61560"/>
        <dbReference type="ChEBI" id="CHEBI:173112"/>
        <dbReference type="EC" id="2.7.7.7"/>
    </reaction>
</comment>
<keyword evidence="6" id="KW-0239">DNA-directed DNA polymerase</keyword>
<dbReference type="NCBIfam" id="TIGR01128">
    <property type="entry name" value="holA"/>
    <property type="match status" value="1"/>
</dbReference>
<evidence type="ECO:0000259" key="9">
    <source>
        <dbReference type="Pfam" id="PF06144"/>
    </source>
</evidence>
<name>A0A269TIW7_9BACT</name>
<organism evidence="11 12">
    <name type="scientific">Mycoplasmopsis agassizii</name>
    <dbReference type="NCBI Taxonomy" id="33922"/>
    <lineage>
        <taxon>Bacteria</taxon>
        <taxon>Bacillati</taxon>
        <taxon>Mycoplasmatota</taxon>
        <taxon>Mycoplasmoidales</taxon>
        <taxon>Metamycoplasmataceae</taxon>
        <taxon>Mycoplasmopsis</taxon>
    </lineage>
</organism>
<dbReference type="InterPro" id="IPR005790">
    <property type="entry name" value="DNA_polIII_delta"/>
</dbReference>
<comment type="caution">
    <text evidence="11">The sequence shown here is derived from an EMBL/GenBank/DDBJ whole genome shotgun (WGS) entry which is preliminary data.</text>
</comment>
<gene>
    <name evidence="11" type="ORF">CJJ23_02175</name>
</gene>
<keyword evidence="5" id="KW-0235">DNA replication</keyword>
<evidence type="ECO:0000256" key="2">
    <source>
        <dbReference type="ARBA" id="ARBA00017703"/>
    </source>
</evidence>
<proteinExistence type="inferred from homology"/>
<evidence type="ECO:0000256" key="6">
    <source>
        <dbReference type="ARBA" id="ARBA00022932"/>
    </source>
</evidence>
<dbReference type="EC" id="2.7.7.7" evidence="1"/>
<comment type="similarity">
    <text evidence="7">Belongs to the DNA polymerase HolA subunit family.</text>
</comment>
<accession>A0A269TIW7</accession>
<dbReference type="EMBL" id="NQNY01000005">
    <property type="protein sequence ID" value="PAK21433.1"/>
    <property type="molecule type" value="Genomic_DNA"/>
</dbReference>
<dbReference type="GO" id="GO:0006261">
    <property type="term" value="P:DNA-templated DNA replication"/>
    <property type="evidence" value="ECO:0007669"/>
    <property type="project" value="TreeGrafter"/>
</dbReference>
<dbReference type="SUPFAM" id="SSF52540">
    <property type="entry name" value="P-loop containing nucleoside triphosphate hydrolases"/>
    <property type="match status" value="1"/>
</dbReference>
<dbReference type="OrthoDB" id="400018at2"/>
<reference evidence="12" key="1">
    <citation type="submission" date="2017-08" db="EMBL/GenBank/DDBJ databases">
        <authorList>
            <person name="Alvarez-Ponce D."/>
            <person name="Weitzman C.L."/>
            <person name="Tillett R.L."/>
            <person name="Sandmeier F.C."/>
            <person name="Tracy C.R."/>
        </authorList>
    </citation>
    <scope>NUCLEOTIDE SEQUENCE [LARGE SCALE GENOMIC DNA]</scope>
    <source>
        <strain evidence="12">723</strain>
    </source>
</reference>
<evidence type="ECO:0000256" key="3">
    <source>
        <dbReference type="ARBA" id="ARBA00022679"/>
    </source>
</evidence>
<dbReference type="InterPro" id="IPR027417">
    <property type="entry name" value="P-loop_NTPase"/>
</dbReference>
<dbReference type="AlphaFoldDB" id="A0A269TIW7"/>
<dbReference type="Gene3D" id="3.40.50.300">
    <property type="entry name" value="P-loop containing nucleotide triphosphate hydrolases"/>
    <property type="match status" value="1"/>
</dbReference>
<evidence type="ECO:0000259" key="10">
    <source>
        <dbReference type="Pfam" id="PF21694"/>
    </source>
</evidence>
<evidence type="ECO:0000256" key="8">
    <source>
        <dbReference type="ARBA" id="ARBA00049244"/>
    </source>
</evidence>
<dbReference type="GO" id="GO:0003887">
    <property type="term" value="F:DNA-directed DNA polymerase activity"/>
    <property type="evidence" value="ECO:0007669"/>
    <property type="project" value="UniProtKB-KW"/>
</dbReference>
<dbReference type="PANTHER" id="PTHR34388:SF1">
    <property type="entry name" value="DNA POLYMERASE III SUBUNIT DELTA"/>
    <property type="match status" value="1"/>
</dbReference>
<dbReference type="InterPro" id="IPR008921">
    <property type="entry name" value="DNA_pol3_clamp-load_cplx_C"/>
</dbReference>
<protein>
    <recommendedName>
        <fullName evidence="2">DNA polymerase III subunit delta</fullName>
        <ecNumber evidence="1">2.7.7.7</ecNumber>
    </recommendedName>
</protein>
<dbReference type="Pfam" id="PF06144">
    <property type="entry name" value="DNA_pol3_delta"/>
    <property type="match status" value="1"/>
</dbReference>
<dbReference type="InterPro" id="IPR010372">
    <property type="entry name" value="DNA_pol3_delta_N"/>
</dbReference>
<dbReference type="GO" id="GO:0003677">
    <property type="term" value="F:DNA binding"/>
    <property type="evidence" value="ECO:0007669"/>
    <property type="project" value="InterPro"/>
</dbReference>
<dbReference type="Pfam" id="PF21694">
    <property type="entry name" value="DNA_pol3_delta_C"/>
    <property type="match status" value="1"/>
</dbReference>
<keyword evidence="4" id="KW-0548">Nucleotidyltransferase</keyword>
<dbReference type="GO" id="GO:0009360">
    <property type="term" value="C:DNA polymerase III complex"/>
    <property type="evidence" value="ECO:0007669"/>
    <property type="project" value="InterPro"/>
</dbReference>
<feature type="domain" description="DNA polymerase III delta N-terminal" evidence="9">
    <location>
        <begin position="8"/>
        <end position="117"/>
    </location>
</feature>
<dbReference type="Gene3D" id="1.10.8.60">
    <property type="match status" value="1"/>
</dbReference>
<dbReference type="Proteomes" id="UP000216943">
    <property type="component" value="Unassembled WGS sequence"/>
</dbReference>
<dbReference type="Gene3D" id="1.20.272.10">
    <property type="match status" value="1"/>
</dbReference>
<dbReference type="SUPFAM" id="SSF48019">
    <property type="entry name" value="post-AAA+ oligomerization domain-like"/>
    <property type="match status" value="1"/>
</dbReference>
<evidence type="ECO:0000313" key="12">
    <source>
        <dbReference type="Proteomes" id="UP000216943"/>
    </source>
</evidence>
<evidence type="ECO:0000256" key="1">
    <source>
        <dbReference type="ARBA" id="ARBA00012417"/>
    </source>
</evidence>
<evidence type="ECO:0000256" key="4">
    <source>
        <dbReference type="ARBA" id="ARBA00022695"/>
    </source>
</evidence>
<dbReference type="RefSeq" id="WP_095334738.1">
    <property type="nucleotide sequence ID" value="NZ_NQNY01000005.1"/>
</dbReference>
<dbReference type="InterPro" id="IPR048466">
    <property type="entry name" value="DNA_pol3_delta-like_C"/>
</dbReference>